<feature type="transmembrane region" description="Helical" evidence="1">
    <location>
        <begin position="314"/>
        <end position="333"/>
    </location>
</feature>
<feature type="transmembrane region" description="Helical" evidence="1">
    <location>
        <begin position="92"/>
        <end position="111"/>
    </location>
</feature>
<evidence type="ECO:0000256" key="1">
    <source>
        <dbReference type="SAM" id="Phobius"/>
    </source>
</evidence>
<proteinExistence type="predicted"/>
<feature type="transmembrane region" description="Helical" evidence="1">
    <location>
        <begin position="43"/>
        <end position="62"/>
    </location>
</feature>
<accession>A0A9X3MPW4</accession>
<reference evidence="2" key="1">
    <citation type="submission" date="2022-10" db="EMBL/GenBank/DDBJ databases">
        <title>The WGS of Solirubrobacter ginsenosidimutans DSM 21036.</title>
        <authorList>
            <person name="Jiang Z."/>
        </authorList>
    </citation>
    <scope>NUCLEOTIDE SEQUENCE</scope>
    <source>
        <strain evidence="2">DSM 21036</strain>
    </source>
</reference>
<protein>
    <submittedName>
        <fullName evidence="2">Uncharacterized protein</fullName>
    </submittedName>
</protein>
<feature type="transmembrane region" description="Helical" evidence="1">
    <location>
        <begin position="69"/>
        <end position="86"/>
    </location>
</feature>
<feature type="transmembrane region" description="Helical" evidence="1">
    <location>
        <begin position="230"/>
        <end position="249"/>
    </location>
</feature>
<sequence>MIPLGALVAWALVGAGFLNYDTAYSLLWGGDVAHLRQPDFSVPVAPTPHPLATALGVVLTPFGDAGQTLWVVIAFLSLGALAWVTYELGAHWFGPAAGAVAGIVILTRIPVLSFGVRAYVDIPYVALALGAVLAEARGRGPRTVLVLLGLAGLLRPEAWLFAFAYAAYKRDLKLLPWAAAAPVIWMAHDLVLAGDPLHSLLGTRDNAEVLQRTTGLLAVPSTVPRRLGEILREPGLLGAAAGGILVLALMRRKAALPIAAGFVSIAAFCVLAAAGLPILGRYLLLPAAILAIFCGAGMFGWLQLDREDPWRNRWMAIGAVVLLAFVVFAPGQVNRIDDLRGSMGTQQEILSDLHAITDEIPCRPVAVPNHRPVPHVALWTGIPPGEIVSAQLEQPTKGVYLDPANERVRRNFTLDPHDPKTLTASVPPGFQRAAENPSWVVYSHC</sequence>
<name>A0A9X3MPW4_9ACTN</name>
<dbReference type="EMBL" id="JAPDOD010000002">
    <property type="protein sequence ID" value="MDA0159596.1"/>
    <property type="molecule type" value="Genomic_DNA"/>
</dbReference>
<evidence type="ECO:0000313" key="2">
    <source>
        <dbReference type="EMBL" id="MDA0159596.1"/>
    </source>
</evidence>
<feature type="transmembrane region" description="Helical" evidence="1">
    <location>
        <begin position="144"/>
        <end position="167"/>
    </location>
</feature>
<keyword evidence="1" id="KW-1133">Transmembrane helix</keyword>
<keyword evidence="1" id="KW-0812">Transmembrane</keyword>
<dbReference type="Proteomes" id="UP001149140">
    <property type="component" value="Unassembled WGS sequence"/>
</dbReference>
<feature type="transmembrane region" description="Helical" evidence="1">
    <location>
        <begin position="256"/>
        <end position="276"/>
    </location>
</feature>
<organism evidence="2 3">
    <name type="scientific">Solirubrobacter ginsenosidimutans</name>
    <dbReference type="NCBI Taxonomy" id="490573"/>
    <lineage>
        <taxon>Bacteria</taxon>
        <taxon>Bacillati</taxon>
        <taxon>Actinomycetota</taxon>
        <taxon>Thermoleophilia</taxon>
        <taxon>Solirubrobacterales</taxon>
        <taxon>Solirubrobacteraceae</taxon>
        <taxon>Solirubrobacter</taxon>
    </lineage>
</organism>
<comment type="caution">
    <text evidence="2">The sequence shown here is derived from an EMBL/GenBank/DDBJ whole genome shotgun (WGS) entry which is preliminary data.</text>
</comment>
<dbReference type="RefSeq" id="WP_270038340.1">
    <property type="nucleotide sequence ID" value="NZ_JAPDOD010000002.1"/>
</dbReference>
<evidence type="ECO:0000313" key="3">
    <source>
        <dbReference type="Proteomes" id="UP001149140"/>
    </source>
</evidence>
<dbReference type="AlphaFoldDB" id="A0A9X3MPW4"/>
<feature type="transmembrane region" description="Helical" evidence="1">
    <location>
        <begin position="282"/>
        <end position="302"/>
    </location>
</feature>
<keyword evidence="3" id="KW-1185">Reference proteome</keyword>
<keyword evidence="1" id="KW-0472">Membrane</keyword>
<gene>
    <name evidence="2" type="ORF">OM076_04920</name>
</gene>